<organism evidence="2 3">
    <name type="scientific">Nitzschia inconspicua</name>
    <dbReference type="NCBI Taxonomy" id="303405"/>
    <lineage>
        <taxon>Eukaryota</taxon>
        <taxon>Sar</taxon>
        <taxon>Stramenopiles</taxon>
        <taxon>Ochrophyta</taxon>
        <taxon>Bacillariophyta</taxon>
        <taxon>Bacillariophyceae</taxon>
        <taxon>Bacillariophycidae</taxon>
        <taxon>Bacillariales</taxon>
        <taxon>Bacillariaceae</taxon>
        <taxon>Nitzschia</taxon>
    </lineage>
</organism>
<dbReference type="EMBL" id="JAGRRH010000004">
    <property type="protein sequence ID" value="KAG7370478.1"/>
    <property type="molecule type" value="Genomic_DNA"/>
</dbReference>
<accession>A0A9K3LXP3</accession>
<evidence type="ECO:0000313" key="3">
    <source>
        <dbReference type="Proteomes" id="UP000693970"/>
    </source>
</evidence>
<dbReference type="Proteomes" id="UP000693970">
    <property type="component" value="Unassembled WGS sequence"/>
</dbReference>
<dbReference type="InterPro" id="IPR037401">
    <property type="entry name" value="SnoaL-like"/>
</dbReference>
<feature type="domain" description="SnoaL-like" evidence="1">
    <location>
        <begin position="73"/>
        <end position="172"/>
    </location>
</feature>
<reference evidence="2" key="2">
    <citation type="submission" date="2021-04" db="EMBL/GenBank/DDBJ databases">
        <authorList>
            <person name="Podell S."/>
        </authorList>
    </citation>
    <scope>NUCLEOTIDE SEQUENCE</scope>
    <source>
        <strain evidence="2">Hildebrandi</strain>
    </source>
</reference>
<keyword evidence="3" id="KW-1185">Reference proteome</keyword>
<sequence length="191" mass="21917">MPVVSHHRALILPLSPPTSPVGRRQGLESDVPSKLLLESSLMVPYELANGCTEKDCIITSDNAHLTNAIRKHFMLHFGHRDLHALLDEYHPHAVWVHQINDVRTSFHGHDPIRTAWQNFLQQHPTTNSTFELQEIHIFDRTAKVTWSARTPTHTFSANCDVFQFDANGKIAKQVLHCQMERLETPWYVSDE</sequence>
<reference evidence="2" key="1">
    <citation type="journal article" date="2021" name="Sci. Rep.">
        <title>Diploid genomic architecture of Nitzschia inconspicua, an elite biomass production diatom.</title>
        <authorList>
            <person name="Oliver A."/>
            <person name="Podell S."/>
            <person name="Pinowska A."/>
            <person name="Traller J.C."/>
            <person name="Smith S.R."/>
            <person name="McClure R."/>
            <person name="Beliaev A."/>
            <person name="Bohutskyi P."/>
            <person name="Hill E.A."/>
            <person name="Rabines A."/>
            <person name="Zheng H."/>
            <person name="Allen L.Z."/>
            <person name="Kuo A."/>
            <person name="Grigoriev I.V."/>
            <person name="Allen A.E."/>
            <person name="Hazlebeck D."/>
            <person name="Allen E.E."/>
        </authorList>
    </citation>
    <scope>NUCLEOTIDE SEQUENCE</scope>
    <source>
        <strain evidence="2">Hildebrandi</strain>
    </source>
</reference>
<comment type="caution">
    <text evidence="2">The sequence shown here is derived from an EMBL/GenBank/DDBJ whole genome shotgun (WGS) entry which is preliminary data.</text>
</comment>
<dbReference type="Pfam" id="PF12680">
    <property type="entry name" value="SnoaL_2"/>
    <property type="match status" value="1"/>
</dbReference>
<name>A0A9K3LXP3_9STRA</name>
<evidence type="ECO:0000259" key="1">
    <source>
        <dbReference type="Pfam" id="PF12680"/>
    </source>
</evidence>
<proteinExistence type="predicted"/>
<dbReference type="AlphaFoldDB" id="A0A9K3LXP3"/>
<protein>
    <submittedName>
        <fullName evidence="2">SnoaL-like domain containing protein</fullName>
    </submittedName>
</protein>
<gene>
    <name evidence="2" type="ORF">IV203_019048</name>
</gene>
<evidence type="ECO:0000313" key="2">
    <source>
        <dbReference type="EMBL" id="KAG7370478.1"/>
    </source>
</evidence>